<evidence type="ECO:0000259" key="3">
    <source>
        <dbReference type="PROSITE" id="PS50893"/>
    </source>
</evidence>
<comment type="caution">
    <text evidence="4">The sequence shown here is derived from an EMBL/GenBank/DDBJ whole genome shotgun (WGS) entry which is preliminary data.</text>
</comment>
<dbReference type="InterPro" id="IPR003593">
    <property type="entry name" value="AAA+_ATPase"/>
</dbReference>
<dbReference type="SMART" id="SM00382">
    <property type="entry name" value="AAA"/>
    <property type="match status" value="1"/>
</dbReference>
<protein>
    <submittedName>
        <fullName evidence="4">ABC transporter ATP-binding protein</fullName>
    </submittedName>
</protein>
<keyword evidence="1" id="KW-0547">Nucleotide-binding</keyword>
<keyword evidence="5" id="KW-1185">Reference proteome</keyword>
<accession>A0ABR9ZRR7</accession>
<dbReference type="InterPro" id="IPR017871">
    <property type="entry name" value="ABC_transporter-like_CS"/>
</dbReference>
<dbReference type="PROSITE" id="PS50893">
    <property type="entry name" value="ABC_TRANSPORTER_2"/>
    <property type="match status" value="1"/>
</dbReference>
<evidence type="ECO:0000256" key="2">
    <source>
        <dbReference type="ARBA" id="ARBA00022840"/>
    </source>
</evidence>
<reference evidence="4 5" key="1">
    <citation type="submission" date="2020-11" db="EMBL/GenBank/DDBJ databases">
        <title>Fusibacter basophilias sp. nov.</title>
        <authorList>
            <person name="Qiu D."/>
        </authorList>
    </citation>
    <scope>NUCLEOTIDE SEQUENCE [LARGE SCALE GENOMIC DNA]</scope>
    <source>
        <strain evidence="4 5">Q10-2</strain>
    </source>
</reference>
<gene>
    <name evidence="4" type="ORF">ISU02_08410</name>
</gene>
<feature type="domain" description="ABC transporter" evidence="3">
    <location>
        <begin position="2"/>
        <end position="232"/>
    </location>
</feature>
<dbReference type="InterPro" id="IPR003439">
    <property type="entry name" value="ABC_transporter-like_ATP-bd"/>
</dbReference>
<evidence type="ECO:0000313" key="5">
    <source>
        <dbReference type="Proteomes" id="UP000614200"/>
    </source>
</evidence>
<dbReference type="Proteomes" id="UP000614200">
    <property type="component" value="Unassembled WGS sequence"/>
</dbReference>
<evidence type="ECO:0000313" key="4">
    <source>
        <dbReference type="EMBL" id="MBF4693140.1"/>
    </source>
</evidence>
<keyword evidence="2 4" id="KW-0067">ATP-binding</keyword>
<dbReference type="GO" id="GO:0005524">
    <property type="term" value="F:ATP binding"/>
    <property type="evidence" value="ECO:0007669"/>
    <property type="project" value="UniProtKB-KW"/>
</dbReference>
<evidence type="ECO:0000256" key="1">
    <source>
        <dbReference type="ARBA" id="ARBA00022741"/>
    </source>
</evidence>
<dbReference type="Pfam" id="PF00005">
    <property type="entry name" value="ABC_tran"/>
    <property type="match status" value="1"/>
</dbReference>
<name>A0ABR9ZRR7_9FIRM</name>
<dbReference type="SUPFAM" id="SSF52540">
    <property type="entry name" value="P-loop containing nucleoside triphosphate hydrolases"/>
    <property type="match status" value="1"/>
</dbReference>
<dbReference type="EMBL" id="JADKNH010000004">
    <property type="protein sequence ID" value="MBF4693140.1"/>
    <property type="molecule type" value="Genomic_DNA"/>
</dbReference>
<sequence>MLEVKTLKKKYGEFTAVDGISLHINKGEVVGLLGPNGAGKSTTISMIATLFKPNSGEILFEGENIVKNPKVIQPFIGYVPQEIALYETLSGYENLKYFGALYGLSGKAIKEQIQRISKIIGIEDRLKDRVSTYSGGMKRRINIGVGLLHNPKLVIMDEPTVGIDPQSRNHILETVNKLKSEGISVLYTSHYMEEVEAICERIYIMDHGKIIADGTQEALLEQSKIQSGMKLKFEKPVAQIVDQIKAMAWVTQVQILDEYEMIIRSSGNGSSHKDILNALMAMNSGLISFDIQKPDLEQVFLHMTGRGLRD</sequence>
<dbReference type="Gene3D" id="3.40.50.300">
    <property type="entry name" value="P-loop containing nucleotide triphosphate hydrolases"/>
    <property type="match status" value="1"/>
</dbReference>
<dbReference type="InterPro" id="IPR027417">
    <property type="entry name" value="P-loop_NTPase"/>
</dbReference>
<dbReference type="PROSITE" id="PS00211">
    <property type="entry name" value="ABC_TRANSPORTER_1"/>
    <property type="match status" value="1"/>
</dbReference>
<proteinExistence type="predicted"/>
<dbReference type="PANTHER" id="PTHR43582:SF2">
    <property type="entry name" value="LINEARMYCIN RESISTANCE ATP-BINDING PROTEIN LNRL"/>
    <property type="match status" value="1"/>
</dbReference>
<organism evidence="4 5">
    <name type="scientific">Fusibacter ferrireducens</name>
    <dbReference type="NCBI Taxonomy" id="2785058"/>
    <lineage>
        <taxon>Bacteria</taxon>
        <taxon>Bacillati</taxon>
        <taxon>Bacillota</taxon>
        <taxon>Clostridia</taxon>
        <taxon>Eubacteriales</taxon>
        <taxon>Eubacteriales Family XII. Incertae Sedis</taxon>
        <taxon>Fusibacter</taxon>
    </lineage>
</organism>
<dbReference type="PANTHER" id="PTHR43582">
    <property type="entry name" value="LINEARMYCIN RESISTANCE ATP-BINDING PROTEIN LNRL"/>
    <property type="match status" value="1"/>
</dbReference>